<feature type="non-terminal residue" evidence="1">
    <location>
        <position position="129"/>
    </location>
</feature>
<dbReference type="GO" id="GO:0046856">
    <property type="term" value="P:phosphatidylinositol dephosphorylation"/>
    <property type="evidence" value="ECO:0007669"/>
    <property type="project" value="InterPro"/>
</dbReference>
<dbReference type="PANTHER" id="PTHR11200:SF300">
    <property type="entry name" value="TYPE II INOSITOL 1,4,5-TRISPHOSPHATE 5-PHOSPHATASE"/>
    <property type="match status" value="1"/>
</dbReference>
<gene>
    <name evidence="1" type="ORF">GIL414_LOCUS76022</name>
</gene>
<dbReference type="Proteomes" id="UP000681720">
    <property type="component" value="Unassembled WGS sequence"/>
</dbReference>
<reference evidence="1" key="1">
    <citation type="submission" date="2021-02" db="EMBL/GenBank/DDBJ databases">
        <authorList>
            <person name="Nowell W R."/>
        </authorList>
    </citation>
    <scope>NUCLEOTIDE SEQUENCE</scope>
</reference>
<dbReference type="Gene3D" id="3.60.10.10">
    <property type="entry name" value="Endonuclease/exonuclease/phosphatase"/>
    <property type="match status" value="1"/>
</dbReference>
<dbReference type="InterPro" id="IPR036691">
    <property type="entry name" value="Endo/exonu/phosph_ase_sf"/>
</dbReference>
<sequence>MSSSNNEKLYEATKRLEKHLKERENEYLIYKQHYILAGTFNVNNRQAPPNTLLEEWLYRARHSAKGEHIVPHIIAVGFQEIDTSSGAYIYDDKKKEDEWEQIVRRTIKHCYRSKHGTDEFQLLNRIRLM</sequence>
<dbReference type="PANTHER" id="PTHR11200">
    <property type="entry name" value="INOSITOL 5-PHOSPHATASE"/>
    <property type="match status" value="1"/>
</dbReference>
<evidence type="ECO:0000313" key="1">
    <source>
        <dbReference type="EMBL" id="CAF5199306.1"/>
    </source>
</evidence>
<dbReference type="GO" id="GO:0016020">
    <property type="term" value="C:membrane"/>
    <property type="evidence" value="ECO:0007669"/>
    <property type="project" value="TreeGrafter"/>
</dbReference>
<dbReference type="GO" id="GO:0004439">
    <property type="term" value="F:phosphatidylinositol-4,5-bisphosphate 5-phosphatase activity"/>
    <property type="evidence" value="ECO:0007669"/>
    <property type="project" value="TreeGrafter"/>
</dbReference>
<comment type="caution">
    <text evidence="1">The sequence shown here is derived from an EMBL/GenBank/DDBJ whole genome shotgun (WGS) entry which is preliminary data.</text>
</comment>
<protein>
    <submittedName>
        <fullName evidence="1">Uncharacterized protein</fullName>
    </submittedName>
</protein>
<dbReference type="EMBL" id="CAJOBJ010344403">
    <property type="protein sequence ID" value="CAF5199306.1"/>
    <property type="molecule type" value="Genomic_DNA"/>
</dbReference>
<name>A0A8S3IEP3_9BILA</name>
<proteinExistence type="predicted"/>
<dbReference type="InterPro" id="IPR046985">
    <property type="entry name" value="IP5"/>
</dbReference>
<evidence type="ECO:0000313" key="2">
    <source>
        <dbReference type="Proteomes" id="UP000681720"/>
    </source>
</evidence>
<organism evidence="1 2">
    <name type="scientific">Rotaria magnacalcarata</name>
    <dbReference type="NCBI Taxonomy" id="392030"/>
    <lineage>
        <taxon>Eukaryota</taxon>
        <taxon>Metazoa</taxon>
        <taxon>Spiralia</taxon>
        <taxon>Gnathifera</taxon>
        <taxon>Rotifera</taxon>
        <taxon>Eurotatoria</taxon>
        <taxon>Bdelloidea</taxon>
        <taxon>Philodinida</taxon>
        <taxon>Philodinidae</taxon>
        <taxon>Rotaria</taxon>
    </lineage>
</organism>
<dbReference type="AlphaFoldDB" id="A0A8S3IEP3"/>
<accession>A0A8S3IEP3</accession>
<dbReference type="SUPFAM" id="SSF56219">
    <property type="entry name" value="DNase I-like"/>
    <property type="match status" value="1"/>
</dbReference>